<dbReference type="InParanoid" id="A0A3N4L1V5"/>
<protein>
    <recommendedName>
        <fullName evidence="3">F-box domain-containing protein</fullName>
    </recommendedName>
</protein>
<reference evidence="1 2" key="1">
    <citation type="journal article" date="2018" name="Nat. Ecol. Evol.">
        <title>Pezizomycetes genomes reveal the molecular basis of ectomycorrhizal truffle lifestyle.</title>
        <authorList>
            <person name="Murat C."/>
            <person name="Payen T."/>
            <person name="Noel B."/>
            <person name="Kuo A."/>
            <person name="Morin E."/>
            <person name="Chen J."/>
            <person name="Kohler A."/>
            <person name="Krizsan K."/>
            <person name="Balestrini R."/>
            <person name="Da Silva C."/>
            <person name="Montanini B."/>
            <person name="Hainaut M."/>
            <person name="Levati E."/>
            <person name="Barry K.W."/>
            <person name="Belfiori B."/>
            <person name="Cichocki N."/>
            <person name="Clum A."/>
            <person name="Dockter R.B."/>
            <person name="Fauchery L."/>
            <person name="Guy J."/>
            <person name="Iotti M."/>
            <person name="Le Tacon F."/>
            <person name="Lindquist E.A."/>
            <person name="Lipzen A."/>
            <person name="Malagnac F."/>
            <person name="Mello A."/>
            <person name="Molinier V."/>
            <person name="Miyauchi S."/>
            <person name="Poulain J."/>
            <person name="Riccioni C."/>
            <person name="Rubini A."/>
            <person name="Sitrit Y."/>
            <person name="Splivallo R."/>
            <person name="Traeger S."/>
            <person name="Wang M."/>
            <person name="Zifcakova L."/>
            <person name="Wipf D."/>
            <person name="Zambonelli A."/>
            <person name="Paolocci F."/>
            <person name="Nowrousian M."/>
            <person name="Ottonello S."/>
            <person name="Baldrian P."/>
            <person name="Spatafora J.W."/>
            <person name="Henrissat B."/>
            <person name="Nagy L.G."/>
            <person name="Aury J.M."/>
            <person name="Wincker P."/>
            <person name="Grigoriev I.V."/>
            <person name="Bonfante P."/>
            <person name="Martin F.M."/>
        </authorList>
    </citation>
    <scope>NUCLEOTIDE SEQUENCE [LARGE SCALE GENOMIC DNA]</scope>
    <source>
        <strain evidence="1 2">CCBAS932</strain>
    </source>
</reference>
<dbReference type="EMBL" id="ML119112">
    <property type="protein sequence ID" value="RPB15698.1"/>
    <property type="molecule type" value="Genomic_DNA"/>
</dbReference>
<gene>
    <name evidence="1" type="ORF">P167DRAFT_533078</name>
</gene>
<proteinExistence type="predicted"/>
<accession>A0A3N4L1V5</accession>
<evidence type="ECO:0008006" key="3">
    <source>
        <dbReference type="Google" id="ProtNLM"/>
    </source>
</evidence>
<evidence type="ECO:0000313" key="2">
    <source>
        <dbReference type="Proteomes" id="UP000277580"/>
    </source>
</evidence>
<sequence length="275" mass="32090">MDSSEPLRLHTLPVDIIIDIFKALPSFALVPPLVLTHRVFNDVWVANFNEIAPFIARKNFQPWSDALNLMLEQKNLDYDVIALPGPYLRLSKDDIAQLQNNARYVNYLQRKHNEWKEGWWKRPLTECEVLRYHRATYRLWKFMLTMYLPKCEDMCDGYTIMDLIDMQTAARKFDVYYDFEVTGLPNFEKAPTGTAINSLSGMLRRRVAAFCECDESIELDDVYECNKKYADLVMLDPEETEKDKKWEESVIGKLEHCEKKLKEKQQGAAAAKTTA</sequence>
<evidence type="ECO:0000313" key="1">
    <source>
        <dbReference type="EMBL" id="RPB15698.1"/>
    </source>
</evidence>
<name>A0A3N4L1V5_9PEZI</name>
<dbReference type="Proteomes" id="UP000277580">
    <property type="component" value="Unassembled WGS sequence"/>
</dbReference>
<organism evidence="1 2">
    <name type="scientific">Morchella conica CCBAS932</name>
    <dbReference type="NCBI Taxonomy" id="1392247"/>
    <lineage>
        <taxon>Eukaryota</taxon>
        <taxon>Fungi</taxon>
        <taxon>Dikarya</taxon>
        <taxon>Ascomycota</taxon>
        <taxon>Pezizomycotina</taxon>
        <taxon>Pezizomycetes</taxon>
        <taxon>Pezizales</taxon>
        <taxon>Morchellaceae</taxon>
        <taxon>Morchella</taxon>
    </lineage>
</organism>
<dbReference type="OrthoDB" id="5306429at2759"/>
<dbReference type="AlphaFoldDB" id="A0A3N4L1V5"/>
<keyword evidence="2" id="KW-1185">Reference proteome</keyword>